<dbReference type="AlphaFoldDB" id="A0A7G9YFG8"/>
<proteinExistence type="predicted"/>
<organism evidence="2">
    <name type="scientific">Candidatus Methanogaster sp. ANME-2c ERB4</name>
    <dbReference type="NCBI Taxonomy" id="2759911"/>
    <lineage>
        <taxon>Archaea</taxon>
        <taxon>Methanobacteriati</taxon>
        <taxon>Methanobacteriota</taxon>
        <taxon>Stenosarchaea group</taxon>
        <taxon>Methanomicrobia</taxon>
        <taxon>Methanosarcinales</taxon>
        <taxon>ANME-2 cluster</taxon>
        <taxon>Candidatus Methanogasteraceae</taxon>
        <taxon>Candidatus Methanogaster</taxon>
    </lineage>
</organism>
<sequence>MRLKPCIKKYKKDTHRAVPPEETLSRIESKMAVAGITRVADITDLDRIGIPVFSSIRPTADDGAISVYNGKGATPAEARVSAMMEGIERYSAEVHDRELVSGRFSELGSCGNALNPDELILPHSTDHEQSIQWTRGYDLMNDEEILVPASSVFHPLPLSRDHAALFRTNTNGLASGNEIEEAIFHGLSEVIERDAWSLVETSQNTGPAIISPGNGMIGDLVDRFSDAEVSVQIRDMTSDIGIPTFAAVSDDTLLKDPALLTIGMGTHTNAYVAMLRAITEVAQSRLTQIHGAREDTTVAEFRTKIGYERTKRINRHWFGASDGTGEGDRDFDGITSFESDDFLDDIGYMIRNLEGAGMDRVIVVDLTRREIDVPVVRVIVPGLEVYAMDSERIGTRCTDERKKNSRLRRTKRG</sequence>
<dbReference type="EMBL" id="MT631217">
    <property type="protein sequence ID" value="QNO46752.1"/>
    <property type="molecule type" value="Genomic_DNA"/>
</dbReference>
<dbReference type="InterPro" id="IPR003776">
    <property type="entry name" value="YcaO-like_dom"/>
</dbReference>
<dbReference type="InterPro" id="IPR017667">
    <property type="entry name" value="Methan_mark_1"/>
</dbReference>
<feature type="domain" description="YcaO" evidence="1">
    <location>
        <begin position="70"/>
        <end position="413"/>
    </location>
</feature>
<dbReference type="NCBIfam" id="TIGR00702">
    <property type="entry name" value="YcaO-type kinase domain"/>
    <property type="match status" value="1"/>
</dbReference>
<dbReference type="Gene3D" id="3.30.1330.230">
    <property type="match status" value="2"/>
</dbReference>
<protein>
    <recommendedName>
        <fullName evidence="1">YcaO domain-containing protein</fullName>
    </recommendedName>
</protein>
<dbReference type="PANTHER" id="PTHR37809:SF1">
    <property type="entry name" value="RIBOSOMAL PROTEIN S12 METHYLTHIOTRANSFERASE ACCESSORY FACTOR YCAO"/>
    <property type="match status" value="1"/>
</dbReference>
<accession>A0A7G9YFG8</accession>
<evidence type="ECO:0000259" key="1">
    <source>
        <dbReference type="PROSITE" id="PS51664"/>
    </source>
</evidence>
<name>A0A7G9YFG8_9EURY</name>
<reference evidence="2" key="1">
    <citation type="submission" date="2020-06" db="EMBL/GenBank/DDBJ databases">
        <title>Unique genomic features of the anaerobic methanotrophic archaea.</title>
        <authorList>
            <person name="Chadwick G.L."/>
            <person name="Skennerton C.T."/>
            <person name="Laso-Perez R."/>
            <person name="Leu A.O."/>
            <person name="Speth D.R."/>
            <person name="Yu H."/>
            <person name="Morgan-Lang C."/>
            <person name="Hatzenpichler R."/>
            <person name="Goudeau D."/>
            <person name="Malmstrom R."/>
            <person name="Brazelton W.J."/>
            <person name="Woyke T."/>
            <person name="Hallam S.J."/>
            <person name="Tyson G.W."/>
            <person name="Wegener G."/>
            <person name="Boetius A."/>
            <person name="Orphan V."/>
        </authorList>
    </citation>
    <scope>NUCLEOTIDE SEQUENCE</scope>
</reference>
<dbReference type="PROSITE" id="PS51664">
    <property type="entry name" value="YCAO"/>
    <property type="match status" value="1"/>
</dbReference>
<gene>
    <name evidence="2" type="ORF">DEIDBPHB_00001</name>
</gene>
<dbReference type="NCBIfam" id="TIGR03266">
    <property type="entry name" value="methan_mark_1"/>
    <property type="match status" value="1"/>
</dbReference>
<dbReference type="PANTHER" id="PTHR37809">
    <property type="entry name" value="RIBOSOMAL PROTEIN S12 METHYLTHIOTRANSFERASE ACCESSORY FACTOR YCAO"/>
    <property type="match status" value="1"/>
</dbReference>
<dbReference type="Pfam" id="PF02624">
    <property type="entry name" value="YcaO"/>
    <property type="match status" value="1"/>
</dbReference>
<evidence type="ECO:0000313" key="2">
    <source>
        <dbReference type="EMBL" id="QNO46752.1"/>
    </source>
</evidence>